<dbReference type="AlphaFoldDB" id="A0A179A2M0"/>
<feature type="chain" id="PRO_5008098881" evidence="2">
    <location>
        <begin position="21"/>
        <end position="216"/>
    </location>
</feature>
<evidence type="ECO:0000256" key="1">
    <source>
        <dbReference type="SAM" id="MobiDB-lite"/>
    </source>
</evidence>
<sequence length="216" mass="23502">MVVFNKLAVACVLINSLAAAAPTSTPDSHAETVACMGLGCTNPEQRHPYVGGITHMEGSNVFPLSDEKVDELAKRGVPEVVAPDAPKTLVKNSIVKKPLEQLFVAESEGPDQGKRDRQKQLEQLGQLEQPWGEESQSLEHGKRALQKQLEQDVEEEKDGATALTSNSPLHRFRTYDMGESTQPGTTAGNPLLEAEDRLVNGLKHAVAGWAREHGRH</sequence>
<proteinExistence type="predicted"/>
<feature type="compositionally biased region" description="Polar residues" evidence="1">
    <location>
        <begin position="179"/>
        <end position="188"/>
    </location>
</feature>
<evidence type="ECO:0000256" key="2">
    <source>
        <dbReference type="SAM" id="SignalP"/>
    </source>
</evidence>
<keyword evidence="2" id="KW-0732">Signal</keyword>
<keyword evidence="4" id="KW-1185">Reference proteome</keyword>
<dbReference type="GeneID" id="30005918"/>
<comment type="caution">
    <text evidence="3">The sequence shown here is derived from an EMBL/GenBank/DDBJ whole genome shotgun (WGS) entry which is preliminary data.</text>
</comment>
<protein>
    <submittedName>
        <fullName evidence="3">Uncharacterized protein</fullName>
    </submittedName>
</protein>
<gene>
    <name evidence="3" type="ORF">AYL99_01748</name>
</gene>
<reference evidence="3 4" key="1">
    <citation type="submission" date="2016-04" db="EMBL/GenBank/DDBJ databases">
        <title>Draft genome of Fonsecaea erecta CBS 125763.</title>
        <authorList>
            <person name="Weiss V.A."/>
            <person name="Vicente V.A."/>
            <person name="Raittz R.T."/>
            <person name="Moreno L.F."/>
            <person name="De Souza E.M."/>
            <person name="Pedrosa F.O."/>
            <person name="Steffens M.B."/>
            <person name="Faoro H."/>
            <person name="Tadra-Sfeir M.Z."/>
            <person name="Najafzadeh M.J."/>
            <person name="Felipe M.S."/>
            <person name="Teixeira M."/>
            <person name="Sun J."/>
            <person name="Xi L."/>
            <person name="Gomes R."/>
            <person name="De Azevedo C.M."/>
            <person name="Salgado C.G."/>
            <person name="Da Silva M.B."/>
            <person name="Nascimento M.F."/>
            <person name="Queiroz-Telles F."/>
            <person name="Attili D.S."/>
            <person name="Gorbushina A."/>
        </authorList>
    </citation>
    <scope>NUCLEOTIDE SEQUENCE [LARGE SCALE GENOMIC DNA]</scope>
    <source>
        <strain evidence="3 4">CBS 125763</strain>
    </source>
</reference>
<evidence type="ECO:0000313" key="3">
    <source>
        <dbReference type="EMBL" id="OAP65776.1"/>
    </source>
</evidence>
<dbReference type="Proteomes" id="UP000078343">
    <property type="component" value="Unassembled WGS sequence"/>
</dbReference>
<organism evidence="3 4">
    <name type="scientific">Fonsecaea erecta</name>
    <dbReference type="NCBI Taxonomy" id="1367422"/>
    <lineage>
        <taxon>Eukaryota</taxon>
        <taxon>Fungi</taxon>
        <taxon>Dikarya</taxon>
        <taxon>Ascomycota</taxon>
        <taxon>Pezizomycotina</taxon>
        <taxon>Eurotiomycetes</taxon>
        <taxon>Chaetothyriomycetidae</taxon>
        <taxon>Chaetothyriales</taxon>
        <taxon>Herpotrichiellaceae</taxon>
        <taxon>Fonsecaea</taxon>
    </lineage>
</organism>
<dbReference type="RefSeq" id="XP_018699143.1">
    <property type="nucleotide sequence ID" value="XM_018833264.1"/>
</dbReference>
<dbReference type="EMBL" id="LVYI01000001">
    <property type="protein sequence ID" value="OAP65776.1"/>
    <property type="molecule type" value="Genomic_DNA"/>
</dbReference>
<feature type="region of interest" description="Disordered" evidence="1">
    <location>
        <begin position="128"/>
        <end position="189"/>
    </location>
</feature>
<evidence type="ECO:0000313" key="4">
    <source>
        <dbReference type="Proteomes" id="UP000078343"/>
    </source>
</evidence>
<feature type="signal peptide" evidence="2">
    <location>
        <begin position="1"/>
        <end position="20"/>
    </location>
</feature>
<accession>A0A179A2M0</accession>
<name>A0A179A2M0_9EURO</name>
<dbReference type="OrthoDB" id="4141947at2759"/>